<evidence type="ECO:0000256" key="5">
    <source>
        <dbReference type="ARBA" id="ARBA00023136"/>
    </source>
</evidence>
<feature type="transmembrane region" description="Helical" evidence="6">
    <location>
        <begin position="24"/>
        <end position="42"/>
    </location>
</feature>
<keyword evidence="4 6" id="KW-1133">Transmembrane helix</keyword>
<dbReference type="RefSeq" id="WP_072440519.1">
    <property type="nucleotide sequence ID" value="NZ_FONC01000008.1"/>
</dbReference>
<evidence type="ECO:0000256" key="4">
    <source>
        <dbReference type="ARBA" id="ARBA00022989"/>
    </source>
</evidence>
<feature type="transmembrane region" description="Helical" evidence="6">
    <location>
        <begin position="160"/>
        <end position="177"/>
    </location>
</feature>
<feature type="transmembrane region" description="Helical" evidence="6">
    <location>
        <begin position="134"/>
        <end position="154"/>
    </location>
</feature>
<evidence type="ECO:0000313" key="9">
    <source>
        <dbReference type="Proteomes" id="UP000198760"/>
    </source>
</evidence>
<comment type="subcellular location">
    <subcellularLocation>
        <location evidence="1">Cell membrane</location>
        <topology evidence="1">Multi-pass membrane protein</topology>
    </subcellularLocation>
</comment>
<dbReference type="AlphaFoldDB" id="A0AAX2EVW8"/>
<name>A0AAX2EVW8_9ENTR</name>
<feature type="transmembrane region" description="Helical" evidence="6">
    <location>
        <begin position="80"/>
        <end position="99"/>
    </location>
</feature>
<feature type="transmembrane region" description="Helical" evidence="6">
    <location>
        <begin position="189"/>
        <end position="210"/>
    </location>
</feature>
<feature type="transmembrane region" description="Helical" evidence="6">
    <location>
        <begin position="48"/>
        <end position="68"/>
    </location>
</feature>
<evidence type="ECO:0000256" key="2">
    <source>
        <dbReference type="ARBA" id="ARBA00022475"/>
    </source>
</evidence>
<keyword evidence="9" id="KW-1185">Reference proteome</keyword>
<evidence type="ECO:0000256" key="6">
    <source>
        <dbReference type="SAM" id="Phobius"/>
    </source>
</evidence>
<keyword evidence="2" id="KW-1003">Cell membrane</keyword>
<dbReference type="EMBL" id="FOYJ01000009">
    <property type="protein sequence ID" value="SFR21873.1"/>
    <property type="molecule type" value="Genomic_DNA"/>
</dbReference>
<organism evidence="7 10">
    <name type="scientific">Kosakonia radicincitans</name>
    <dbReference type="NCBI Taxonomy" id="283686"/>
    <lineage>
        <taxon>Bacteria</taxon>
        <taxon>Pseudomonadati</taxon>
        <taxon>Pseudomonadota</taxon>
        <taxon>Gammaproteobacteria</taxon>
        <taxon>Enterobacterales</taxon>
        <taxon>Enterobacteriaceae</taxon>
        <taxon>Kosakonia</taxon>
    </lineage>
</organism>
<dbReference type="InterPro" id="IPR037185">
    <property type="entry name" value="EmrE-like"/>
</dbReference>
<evidence type="ECO:0000313" key="8">
    <source>
        <dbReference type="EMBL" id="SFT98188.1"/>
    </source>
</evidence>
<gene>
    <name evidence="8" type="ORF">SAMN03159428_03153</name>
    <name evidence="7" type="ORF">SAMN03159514_03692</name>
</gene>
<feature type="transmembrane region" description="Helical" evidence="6">
    <location>
        <begin position="270"/>
        <end position="287"/>
    </location>
</feature>
<reference evidence="9 10" key="1">
    <citation type="submission" date="2016-10" db="EMBL/GenBank/DDBJ databases">
        <authorList>
            <person name="Varghese N."/>
            <person name="Submissions S."/>
        </authorList>
    </citation>
    <scope>NUCLEOTIDE SEQUENCE [LARGE SCALE GENOMIC DNA]</scope>
    <source>
        <strain evidence="8 9">NFIX06</strain>
        <strain evidence="7 10">NFIX08</strain>
    </source>
</reference>
<evidence type="ECO:0000313" key="7">
    <source>
        <dbReference type="EMBL" id="SFR21873.1"/>
    </source>
</evidence>
<dbReference type="Proteomes" id="UP000198760">
    <property type="component" value="Unassembled WGS sequence"/>
</dbReference>
<keyword evidence="5 6" id="KW-0472">Membrane</keyword>
<proteinExistence type="predicted"/>
<dbReference type="Proteomes" id="UP000199173">
    <property type="component" value="Unassembled WGS sequence"/>
</dbReference>
<evidence type="ECO:0000313" key="10">
    <source>
        <dbReference type="Proteomes" id="UP000199173"/>
    </source>
</evidence>
<evidence type="ECO:0000256" key="1">
    <source>
        <dbReference type="ARBA" id="ARBA00004651"/>
    </source>
</evidence>
<evidence type="ECO:0008006" key="11">
    <source>
        <dbReference type="Google" id="ProtNLM"/>
    </source>
</evidence>
<dbReference type="SUPFAM" id="SSF103481">
    <property type="entry name" value="Multidrug resistance efflux transporter EmrE"/>
    <property type="match status" value="1"/>
</dbReference>
<feature type="transmembrane region" description="Helical" evidence="6">
    <location>
        <begin position="216"/>
        <end position="235"/>
    </location>
</feature>
<feature type="transmembrane region" description="Helical" evidence="6">
    <location>
        <begin position="105"/>
        <end position="127"/>
    </location>
</feature>
<evidence type="ECO:0000256" key="3">
    <source>
        <dbReference type="ARBA" id="ARBA00022692"/>
    </source>
</evidence>
<sequence>MSQAETGHAGLFERASARFSSRRSAVLLSLLSLLLYMASDFFSKSCLSHIPVPYISLFRFACGLPLLAFTRREEFVNRKVILFAGANVLNSVCGVFAIISGSLSGFALAGQLRPVFIILFCAIVYRYRYALSSWLCFTGIMVCSIFLFTINDAFSQTANLIYIFSVAMQAFVFAGIGRNPGESLISFLAVYNLSGFVLMLAYIIVCSLPVPDLSSVLILAGNGALAMSGSILTLLSLATDYKLEASSVNYARLPLTLLFSWLLLDERLPVLVWISIIGVLILVCLLSRDKGKP</sequence>
<feature type="transmembrane region" description="Helical" evidence="6">
    <location>
        <begin position="247"/>
        <end position="264"/>
    </location>
</feature>
<comment type="caution">
    <text evidence="7">The sequence shown here is derived from an EMBL/GenBank/DDBJ whole genome shotgun (WGS) entry which is preliminary data.</text>
</comment>
<keyword evidence="3 6" id="KW-0812">Transmembrane</keyword>
<protein>
    <recommendedName>
        <fullName evidence="11">EamA-like transporter family protein</fullName>
    </recommendedName>
</protein>
<dbReference type="EMBL" id="FPAV01000008">
    <property type="protein sequence ID" value="SFT98188.1"/>
    <property type="molecule type" value="Genomic_DNA"/>
</dbReference>
<accession>A0AAX2EVW8</accession>